<dbReference type="InParanoid" id="K5VMR7"/>
<dbReference type="RefSeq" id="XP_007403463.1">
    <property type="nucleotide sequence ID" value="XM_007403401.1"/>
</dbReference>
<dbReference type="HOGENOM" id="CLU_2655289_0_0_1"/>
<sequence>MSCIGTKVVLHGSDFDEAKTNRYETAQGNTHPTLISLTSHTSGTTSSGAMGLLGAKLSWLANAAMRSPSCARPGEA</sequence>
<proteinExistence type="predicted"/>
<evidence type="ECO:0000313" key="1">
    <source>
        <dbReference type="EMBL" id="EKM47985.1"/>
    </source>
</evidence>
<dbReference type="EMBL" id="JH931591">
    <property type="protein sequence ID" value="EKM47985.1"/>
    <property type="molecule type" value="Genomic_DNA"/>
</dbReference>
<reference evidence="1 2" key="1">
    <citation type="journal article" date="2012" name="BMC Genomics">
        <title>Comparative genomics of the white-rot fungi, Phanerochaete carnosa and P. chrysosporium, to elucidate the genetic basis of the distinct wood types they colonize.</title>
        <authorList>
            <person name="Suzuki H."/>
            <person name="MacDonald J."/>
            <person name="Syed K."/>
            <person name="Salamov A."/>
            <person name="Hori C."/>
            <person name="Aerts A."/>
            <person name="Henrissat B."/>
            <person name="Wiebenga A."/>
            <person name="vanKuyk P.A."/>
            <person name="Barry K."/>
            <person name="Lindquist E."/>
            <person name="LaButti K."/>
            <person name="Lapidus A."/>
            <person name="Lucas S."/>
            <person name="Coutinho P."/>
            <person name="Gong Y."/>
            <person name="Samejima M."/>
            <person name="Mahadevan R."/>
            <person name="Abou-Zaid M."/>
            <person name="de Vries R.P."/>
            <person name="Igarashi K."/>
            <person name="Yadav J.S."/>
            <person name="Grigoriev I.V."/>
            <person name="Master E.R."/>
        </authorList>
    </citation>
    <scope>NUCLEOTIDE SEQUENCE [LARGE SCALE GENOMIC DNA]</scope>
    <source>
        <strain evidence="1 2">HHB-10118-sp</strain>
    </source>
</reference>
<dbReference type="GeneID" id="18912153"/>
<dbReference type="AlphaFoldDB" id="K5VMR7"/>
<accession>K5VMR7</accession>
<keyword evidence="2" id="KW-1185">Reference proteome</keyword>
<evidence type="ECO:0000313" key="2">
    <source>
        <dbReference type="Proteomes" id="UP000008370"/>
    </source>
</evidence>
<dbReference type="Proteomes" id="UP000008370">
    <property type="component" value="Unassembled WGS sequence"/>
</dbReference>
<gene>
    <name evidence="1" type="ORF">PHACADRAFT_203414</name>
</gene>
<dbReference type="KEGG" id="pco:PHACADRAFT_203414"/>
<dbReference type="OrthoDB" id="4418812at2759"/>
<protein>
    <submittedName>
        <fullName evidence="1">Uncharacterized protein</fullName>
    </submittedName>
</protein>
<organism evidence="1 2">
    <name type="scientific">Phanerochaete carnosa (strain HHB-10118-sp)</name>
    <name type="common">White-rot fungus</name>
    <name type="synonym">Peniophora carnosa</name>
    <dbReference type="NCBI Taxonomy" id="650164"/>
    <lineage>
        <taxon>Eukaryota</taxon>
        <taxon>Fungi</taxon>
        <taxon>Dikarya</taxon>
        <taxon>Basidiomycota</taxon>
        <taxon>Agaricomycotina</taxon>
        <taxon>Agaricomycetes</taxon>
        <taxon>Polyporales</taxon>
        <taxon>Phanerochaetaceae</taxon>
        <taxon>Phanerochaete</taxon>
    </lineage>
</organism>
<name>K5VMR7_PHACS</name>